<protein>
    <submittedName>
        <fullName evidence="1">Uncharacterized protein</fullName>
    </submittedName>
</protein>
<reference evidence="1" key="1">
    <citation type="submission" date="2022-03" db="EMBL/GenBank/DDBJ databases">
        <authorList>
            <person name="Alioto T."/>
            <person name="Alioto T."/>
            <person name="Gomez Garrido J."/>
        </authorList>
    </citation>
    <scope>NUCLEOTIDE SEQUENCE</scope>
</reference>
<sequence>MSWRKMPTVSVPEVTVLRTEVNRKTLYAPPMPTTTKRYMKREKKGRTILTNGDVEHRLKVGVLP</sequence>
<gene>
    <name evidence="1" type="ORF">PECUL_23A009227</name>
</gene>
<dbReference type="AlphaFoldDB" id="A0AAD1VT31"/>
<name>A0AAD1VT31_PELCU</name>
<accession>A0AAD1VT31</accession>
<feature type="non-terminal residue" evidence="1">
    <location>
        <position position="64"/>
    </location>
</feature>
<evidence type="ECO:0000313" key="1">
    <source>
        <dbReference type="EMBL" id="CAH2251929.1"/>
    </source>
</evidence>
<organism evidence="1 2">
    <name type="scientific">Pelobates cultripes</name>
    <name type="common">Western spadefoot toad</name>
    <dbReference type="NCBI Taxonomy" id="61616"/>
    <lineage>
        <taxon>Eukaryota</taxon>
        <taxon>Metazoa</taxon>
        <taxon>Chordata</taxon>
        <taxon>Craniata</taxon>
        <taxon>Vertebrata</taxon>
        <taxon>Euteleostomi</taxon>
        <taxon>Amphibia</taxon>
        <taxon>Batrachia</taxon>
        <taxon>Anura</taxon>
        <taxon>Pelobatoidea</taxon>
        <taxon>Pelobatidae</taxon>
        <taxon>Pelobates</taxon>
    </lineage>
</organism>
<proteinExistence type="predicted"/>
<dbReference type="Proteomes" id="UP001295444">
    <property type="component" value="Chromosome 02"/>
</dbReference>
<keyword evidence="2" id="KW-1185">Reference proteome</keyword>
<evidence type="ECO:0000313" key="2">
    <source>
        <dbReference type="Proteomes" id="UP001295444"/>
    </source>
</evidence>
<dbReference type="EMBL" id="OW240913">
    <property type="protein sequence ID" value="CAH2251929.1"/>
    <property type="molecule type" value="Genomic_DNA"/>
</dbReference>